<dbReference type="Proteomes" id="UP000014760">
    <property type="component" value="Unassembled WGS sequence"/>
</dbReference>
<organism evidence="2">
    <name type="scientific">Capitella teleta</name>
    <name type="common">Polychaete worm</name>
    <dbReference type="NCBI Taxonomy" id="283909"/>
    <lineage>
        <taxon>Eukaryota</taxon>
        <taxon>Metazoa</taxon>
        <taxon>Spiralia</taxon>
        <taxon>Lophotrochozoa</taxon>
        <taxon>Annelida</taxon>
        <taxon>Polychaeta</taxon>
        <taxon>Sedentaria</taxon>
        <taxon>Scolecida</taxon>
        <taxon>Capitellidae</taxon>
        <taxon>Capitella</taxon>
    </lineage>
</organism>
<reference evidence="4" key="1">
    <citation type="submission" date="2012-12" db="EMBL/GenBank/DDBJ databases">
        <authorList>
            <person name="Hellsten U."/>
            <person name="Grimwood J."/>
            <person name="Chapman J.A."/>
            <person name="Shapiro H."/>
            <person name="Aerts A."/>
            <person name="Otillar R.P."/>
            <person name="Terry A.Y."/>
            <person name="Boore J.L."/>
            <person name="Simakov O."/>
            <person name="Marletaz F."/>
            <person name="Cho S.-J."/>
            <person name="Edsinger-Gonzales E."/>
            <person name="Havlak P."/>
            <person name="Kuo D.-H."/>
            <person name="Larsson T."/>
            <person name="Lv J."/>
            <person name="Arendt D."/>
            <person name="Savage R."/>
            <person name="Osoegawa K."/>
            <person name="de Jong P."/>
            <person name="Lindberg D.R."/>
            <person name="Seaver E.C."/>
            <person name="Weisblat D.A."/>
            <person name="Putnam N.H."/>
            <person name="Grigoriev I.V."/>
            <person name="Rokhsar D.S."/>
        </authorList>
    </citation>
    <scope>NUCLEOTIDE SEQUENCE</scope>
    <source>
        <strain evidence="4">I ESC-2004</strain>
    </source>
</reference>
<keyword evidence="1" id="KW-1133">Transmembrane helix</keyword>
<keyword evidence="1" id="KW-0812">Transmembrane</keyword>
<dbReference type="InterPro" id="IPR026893">
    <property type="entry name" value="Tyr/Ser_Pase_IphP-type"/>
</dbReference>
<dbReference type="HOGENOM" id="CLU_057546_1_0_1"/>
<dbReference type="PANTHER" id="PTHR31126">
    <property type="entry name" value="TYROSINE-PROTEIN PHOSPHATASE"/>
    <property type="match status" value="1"/>
</dbReference>
<sequence>MGVRNGNLATNPFKSMPNFRALDCQPENASHTYPTKLYRSSRPDFLTQEEVEIFQKELGIKCIIDVRSVREYKRANGRKLLNDSYPGFKVQLPRKMKYKPGDQVEAKPVKLLANARDLDQNLKHYFMDFFKLNYVWAIYNRAPLYVRLYSLLFLILDLILMTNFVYFVRIFAKNVLNKQGLVGQYIDMLHYSQAQICAALKLLSNRENVPALINCAHGKDRTGMISAMVLGCLGKSNEYIAYDYAKSETELAPMKERCYKEIVERFHMCESFTTAKAETMLHVLQYIDNEFGSIKLYLESIGFTETDQENLRRNLQVNFHNITMCIYPLFIQVFLLSV</sequence>
<dbReference type="SUPFAM" id="SSF52799">
    <property type="entry name" value="(Phosphotyrosine protein) phosphatases II"/>
    <property type="match status" value="1"/>
</dbReference>
<dbReference type="EnsemblMetazoa" id="CapteT211304">
    <property type="protein sequence ID" value="CapteP211304"/>
    <property type="gene ID" value="CapteG211304"/>
</dbReference>
<dbReference type="EMBL" id="KB309694">
    <property type="protein sequence ID" value="ELT93610.1"/>
    <property type="molecule type" value="Genomic_DNA"/>
</dbReference>
<evidence type="ECO:0008006" key="5">
    <source>
        <dbReference type="Google" id="ProtNLM"/>
    </source>
</evidence>
<dbReference type="OMA" id="LSWWDFF"/>
<dbReference type="Pfam" id="PF13350">
    <property type="entry name" value="Y_phosphatase3"/>
    <property type="match status" value="2"/>
</dbReference>
<accession>R7TRF3</accession>
<dbReference type="Gene3D" id="3.90.190.10">
    <property type="entry name" value="Protein tyrosine phosphatase superfamily"/>
    <property type="match status" value="1"/>
</dbReference>
<keyword evidence="1" id="KW-0472">Membrane</keyword>
<evidence type="ECO:0000313" key="4">
    <source>
        <dbReference type="Proteomes" id="UP000014760"/>
    </source>
</evidence>
<dbReference type="AlphaFoldDB" id="R7TRF3"/>
<dbReference type="InterPro" id="IPR029021">
    <property type="entry name" value="Prot-tyrosine_phosphatase-like"/>
</dbReference>
<keyword evidence="4" id="KW-1185">Reference proteome</keyword>
<reference evidence="2 4" key="2">
    <citation type="journal article" date="2013" name="Nature">
        <title>Insights into bilaterian evolution from three spiralian genomes.</title>
        <authorList>
            <person name="Simakov O."/>
            <person name="Marletaz F."/>
            <person name="Cho S.J."/>
            <person name="Edsinger-Gonzales E."/>
            <person name="Havlak P."/>
            <person name="Hellsten U."/>
            <person name="Kuo D.H."/>
            <person name="Larsson T."/>
            <person name="Lv J."/>
            <person name="Arendt D."/>
            <person name="Savage R."/>
            <person name="Osoegawa K."/>
            <person name="de Jong P."/>
            <person name="Grimwood J."/>
            <person name="Chapman J.A."/>
            <person name="Shapiro H."/>
            <person name="Aerts A."/>
            <person name="Otillar R.P."/>
            <person name="Terry A.Y."/>
            <person name="Boore J.L."/>
            <person name="Grigoriev I.V."/>
            <person name="Lindberg D.R."/>
            <person name="Seaver E.C."/>
            <person name="Weisblat D.A."/>
            <person name="Putnam N.H."/>
            <person name="Rokhsar D.S."/>
        </authorList>
    </citation>
    <scope>NUCLEOTIDE SEQUENCE</scope>
    <source>
        <strain evidence="2 4">I ESC-2004</strain>
    </source>
</reference>
<feature type="transmembrane region" description="Helical" evidence="1">
    <location>
        <begin position="148"/>
        <end position="168"/>
    </location>
</feature>
<feature type="transmembrane region" description="Helical" evidence="1">
    <location>
        <begin position="319"/>
        <end position="337"/>
    </location>
</feature>
<gene>
    <name evidence="2" type="ORF">CAPTEDRAFT_211304</name>
</gene>
<name>R7TRF3_CAPTE</name>
<protein>
    <recommendedName>
        <fullName evidence="5">Tyrosine specific protein phosphatases domain-containing protein</fullName>
    </recommendedName>
</protein>
<evidence type="ECO:0000256" key="1">
    <source>
        <dbReference type="SAM" id="Phobius"/>
    </source>
</evidence>
<dbReference type="OrthoDB" id="9988524at2759"/>
<dbReference type="STRING" id="283909.R7TRF3"/>
<reference evidence="3" key="3">
    <citation type="submission" date="2015-06" db="UniProtKB">
        <authorList>
            <consortium name="EnsemblMetazoa"/>
        </authorList>
    </citation>
    <scope>IDENTIFICATION</scope>
</reference>
<evidence type="ECO:0000313" key="2">
    <source>
        <dbReference type="EMBL" id="ELT93610.1"/>
    </source>
</evidence>
<proteinExistence type="predicted"/>
<dbReference type="PANTHER" id="PTHR31126:SF1">
    <property type="entry name" value="TYROSINE SPECIFIC PROTEIN PHOSPHATASES DOMAIN-CONTAINING PROTEIN"/>
    <property type="match status" value="1"/>
</dbReference>
<dbReference type="EMBL" id="AMQN01002627">
    <property type="status" value="NOT_ANNOTATED_CDS"/>
    <property type="molecule type" value="Genomic_DNA"/>
</dbReference>
<evidence type="ECO:0000313" key="3">
    <source>
        <dbReference type="EnsemblMetazoa" id="CapteP211304"/>
    </source>
</evidence>
<dbReference type="GO" id="GO:0004721">
    <property type="term" value="F:phosphoprotein phosphatase activity"/>
    <property type="evidence" value="ECO:0007669"/>
    <property type="project" value="InterPro"/>
</dbReference>